<dbReference type="GO" id="GO:0043190">
    <property type="term" value="C:ATP-binding cassette (ABC) transporter complex"/>
    <property type="evidence" value="ECO:0007669"/>
    <property type="project" value="InterPro"/>
</dbReference>
<evidence type="ECO:0000256" key="5">
    <source>
        <dbReference type="ARBA" id="ARBA00023136"/>
    </source>
</evidence>
<keyword evidence="5 6" id="KW-0472">Membrane</keyword>
<accession>A0A927ILX7</accession>
<gene>
    <name evidence="7" type="primary">lptG</name>
    <name evidence="7" type="ORF">IC609_11490</name>
</gene>
<dbReference type="PANTHER" id="PTHR33529:SF2">
    <property type="entry name" value="LIPOPOLYSACCHARIDE EXPORT SYSTEM PERMEASE PROTEIN LPTG"/>
    <property type="match status" value="1"/>
</dbReference>
<dbReference type="NCBIfam" id="TIGR04408">
    <property type="entry name" value="LptG_lptG"/>
    <property type="match status" value="1"/>
</dbReference>
<dbReference type="InterPro" id="IPR030923">
    <property type="entry name" value="LptG"/>
</dbReference>
<evidence type="ECO:0000256" key="3">
    <source>
        <dbReference type="ARBA" id="ARBA00022692"/>
    </source>
</evidence>
<evidence type="ECO:0000313" key="8">
    <source>
        <dbReference type="Proteomes" id="UP000647424"/>
    </source>
</evidence>
<proteinExistence type="predicted"/>
<feature type="transmembrane region" description="Helical" evidence="6">
    <location>
        <begin position="340"/>
        <end position="365"/>
    </location>
</feature>
<reference evidence="7" key="1">
    <citation type="submission" date="2020-09" db="EMBL/GenBank/DDBJ databases">
        <title>Genome seq and assembly of Limnohabitants sp.</title>
        <authorList>
            <person name="Chhetri G."/>
        </authorList>
    </citation>
    <scope>NUCLEOTIDE SEQUENCE</scope>
    <source>
        <strain evidence="7">JUR4</strain>
    </source>
</reference>
<name>A0A927ILX7_9BURK</name>
<dbReference type="InterPro" id="IPR005495">
    <property type="entry name" value="LptG/LptF_permease"/>
</dbReference>
<organism evidence="7 8">
    <name type="scientific">Limnohabitans radicicola</name>
    <dbReference type="NCBI Taxonomy" id="2771427"/>
    <lineage>
        <taxon>Bacteria</taxon>
        <taxon>Pseudomonadati</taxon>
        <taxon>Pseudomonadota</taxon>
        <taxon>Betaproteobacteria</taxon>
        <taxon>Burkholderiales</taxon>
        <taxon>Comamonadaceae</taxon>
        <taxon>Limnohabitans</taxon>
    </lineage>
</organism>
<evidence type="ECO:0000256" key="2">
    <source>
        <dbReference type="ARBA" id="ARBA00022475"/>
    </source>
</evidence>
<feature type="transmembrane region" description="Helical" evidence="6">
    <location>
        <begin position="105"/>
        <end position="125"/>
    </location>
</feature>
<dbReference type="GO" id="GO:0015920">
    <property type="term" value="P:lipopolysaccharide transport"/>
    <property type="evidence" value="ECO:0007669"/>
    <property type="project" value="TreeGrafter"/>
</dbReference>
<comment type="subcellular location">
    <subcellularLocation>
        <location evidence="1">Cell membrane</location>
        <topology evidence="1">Multi-pass membrane protein</topology>
    </subcellularLocation>
</comment>
<dbReference type="RefSeq" id="WP_191819629.1">
    <property type="nucleotide sequence ID" value="NZ_JACYFT010000002.1"/>
</dbReference>
<evidence type="ECO:0000256" key="4">
    <source>
        <dbReference type="ARBA" id="ARBA00022989"/>
    </source>
</evidence>
<dbReference type="EMBL" id="JACYFT010000002">
    <property type="protein sequence ID" value="MBD8051173.1"/>
    <property type="molecule type" value="Genomic_DNA"/>
</dbReference>
<feature type="transmembrane region" description="Helical" evidence="6">
    <location>
        <begin position="284"/>
        <end position="303"/>
    </location>
</feature>
<comment type="caution">
    <text evidence="7">The sequence shown here is derived from an EMBL/GenBank/DDBJ whole genome shotgun (WGS) entry which is preliminary data.</text>
</comment>
<dbReference type="Pfam" id="PF03739">
    <property type="entry name" value="LptF_LptG"/>
    <property type="match status" value="1"/>
</dbReference>
<sequence>MKTVQRLLYKEITQAVVFVACGFLALFIFFDLVEELQNLTRLAYAGFRLQHGLIQVALKAPGHLYELMPISVLIGTIFVMARLAQSSEFTILRTGGLEPVRALTMLLQLGVGFVLVTFLLGDYIAPWAERQSTLLKSQFKGAITTGQTGAWLKERTDKSHSAVNVKAFNDQAHMVGIRIHQFTAQGELLAITQAAKGEFADGMWKLSDVEQEELQGKGPQQMTQIKVRKLPTLDWPTSITADMVAAALLSPDQMKIWDLMLYTRHLSKNNQNAQQYEIQLWRKVFYPLSCLVMLTLALPFAYLHFRSGQIAGHVFGGVMAGISFYLLNNVFGHIGNLQNWVPWITSAAPSLLYTLISLAAFAWMVNKQ</sequence>
<evidence type="ECO:0000313" key="7">
    <source>
        <dbReference type="EMBL" id="MBD8051173.1"/>
    </source>
</evidence>
<evidence type="ECO:0000256" key="6">
    <source>
        <dbReference type="SAM" id="Phobius"/>
    </source>
</evidence>
<keyword evidence="8" id="KW-1185">Reference proteome</keyword>
<protein>
    <submittedName>
        <fullName evidence="7">LPS export ABC transporter permease LptG</fullName>
    </submittedName>
</protein>
<keyword evidence="3 6" id="KW-0812">Transmembrane</keyword>
<feature type="transmembrane region" description="Helical" evidence="6">
    <location>
        <begin position="310"/>
        <end position="328"/>
    </location>
</feature>
<dbReference type="PANTHER" id="PTHR33529">
    <property type="entry name" value="SLR0882 PROTEIN-RELATED"/>
    <property type="match status" value="1"/>
</dbReference>
<dbReference type="AlphaFoldDB" id="A0A927ILX7"/>
<evidence type="ECO:0000256" key="1">
    <source>
        <dbReference type="ARBA" id="ARBA00004651"/>
    </source>
</evidence>
<dbReference type="GO" id="GO:0055085">
    <property type="term" value="P:transmembrane transport"/>
    <property type="evidence" value="ECO:0007669"/>
    <property type="project" value="InterPro"/>
</dbReference>
<keyword evidence="4 6" id="KW-1133">Transmembrane helix</keyword>
<feature type="transmembrane region" description="Helical" evidence="6">
    <location>
        <begin position="12"/>
        <end position="30"/>
    </location>
</feature>
<keyword evidence="2" id="KW-1003">Cell membrane</keyword>
<dbReference type="Proteomes" id="UP000647424">
    <property type="component" value="Unassembled WGS sequence"/>
</dbReference>